<sequence>MKLHVRTHTGDELYGCTSCGKKFPYKSSLQTHMILHSGEKSFTCTVCGKSFAQKAHAKEHEASHVGIKRFSCMECQKRFAHKSGLARHISSIHLQYRPFACDICGRTFPLKTKLLEHTRIHTGEKPYVCSLCGLAYKANRSLKKHKKNLHGIEVRAYEVGISKRLRNELRPITTVSSTPILNSNPQQPTIVTVLSPAPPNHNFNTLKMTDVNQNRALQMFLPEQQPMQENLTHTTQEQSSSGNDVPKSLHVMKTLTHCEMIESQTTYG</sequence>
<dbReference type="GO" id="GO:0000981">
    <property type="term" value="F:DNA-binding transcription factor activity, RNA polymerase II-specific"/>
    <property type="evidence" value="ECO:0007669"/>
    <property type="project" value="TreeGrafter"/>
</dbReference>
<dbReference type="GO" id="GO:0008270">
    <property type="term" value="F:zinc ion binding"/>
    <property type="evidence" value="ECO:0007669"/>
    <property type="project" value="UniProtKB-KW"/>
</dbReference>
<dbReference type="FunFam" id="3.30.160.60:FF:000100">
    <property type="entry name" value="Zinc finger 45-like"/>
    <property type="match status" value="1"/>
</dbReference>
<keyword evidence="9" id="KW-0804">Transcription</keyword>
<evidence type="ECO:0000313" key="13">
    <source>
        <dbReference type="Ensembl" id="ENSCSAVP00000016563.1"/>
    </source>
</evidence>
<feature type="domain" description="C2H2-type" evidence="12">
    <location>
        <begin position="70"/>
        <end position="98"/>
    </location>
</feature>
<feature type="domain" description="C2H2-type" evidence="12">
    <location>
        <begin position="42"/>
        <end position="69"/>
    </location>
</feature>
<dbReference type="PROSITE" id="PS00028">
    <property type="entry name" value="ZINC_FINGER_C2H2_1"/>
    <property type="match status" value="5"/>
</dbReference>
<evidence type="ECO:0000256" key="8">
    <source>
        <dbReference type="ARBA" id="ARBA00023125"/>
    </source>
</evidence>
<dbReference type="PROSITE" id="PS50157">
    <property type="entry name" value="ZINC_FINGER_C2H2_2"/>
    <property type="match status" value="5"/>
</dbReference>
<evidence type="ECO:0000256" key="9">
    <source>
        <dbReference type="ARBA" id="ARBA00023163"/>
    </source>
</evidence>
<dbReference type="FunFam" id="3.30.160.60:FF:000097">
    <property type="entry name" value="Zinc finger protein"/>
    <property type="match status" value="1"/>
</dbReference>
<proteinExistence type="predicted"/>
<dbReference type="Ensembl" id="ENSCSAVT00000016744.1">
    <property type="protein sequence ID" value="ENSCSAVP00000016563.1"/>
    <property type="gene ID" value="ENSCSAVG00000009739.1"/>
</dbReference>
<name>H2ZG47_CIOSA</name>
<evidence type="ECO:0000256" key="10">
    <source>
        <dbReference type="ARBA" id="ARBA00023242"/>
    </source>
</evidence>
<evidence type="ECO:0000256" key="11">
    <source>
        <dbReference type="PROSITE-ProRule" id="PRU00042"/>
    </source>
</evidence>
<evidence type="ECO:0000256" key="7">
    <source>
        <dbReference type="ARBA" id="ARBA00023015"/>
    </source>
</evidence>
<keyword evidence="6" id="KW-0862">Zinc</keyword>
<reference evidence="14" key="1">
    <citation type="submission" date="2003-08" db="EMBL/GenBank/DDBJ databases">
        <authorList>
            <person name="Birren B."/>
            <person name="Nusbaum C."/>
            <person name="Abebe A."/>
            <person name="Abouelleil A."/>
            <person name="Adekoya E."/>
            <person name="Ait-zahra M."/>
            <person name="Allen N."/>
            <person name="Allen T."/>
            <person name="An P."/>
            <person name="Anderson M."/>
            <person name="Anderson S."/>
            <person name="Arachchi H."/>
            <person name="Armbruster J."/>
            <person name="Bachantsang P."/>
            <person name="Baldwin J."/>
            <person name="Barry A."/>
            <person name="Bayul T."/>
            <person name="Blitshsteyn B."/>
            <person name="Bloom T."/>
            <person name="Blye J."/>
            <person name="Boguslavskiy L."/>
            <person name="Borowsky M."/>
            <person name="Boukhgalter B."/>
            <person name="Brunache A."/>
            <person name="Butler J."/>
            <person name="Calixte N."/>
            <person name="Calvo S."/>
            <person name="Camarata J."/>
            <person name="Campo K."/>
            <person name="Chang J."/>
            <person name="Cheshatsang Y."/>
            <person name="Citroen M."/>
            <person name="Collymore A."/>
            <person name="Considine T."/>
            <person name="Cook A."/>
            <person name="Cooke P."/>
            <person name="Corum B."/>
            <person name="Cuomo C."/>
            <person name="David R."/>
            <person name="Dawoe T."/>
            <person name="Degray S."/>
            <person name="Dodge S."/>
            <person name="Dooley K."/>
            <person name="Dorje P."/>
            <person name="Dorjee K."/>
            <person name="Dorris L."/>
            <person name="Duffey N."/>
            <person name="Dupes A."/>
            <person name="Elkins T."/>
            <person name="Engels R."/>
            <person name="Erickson J."/>
            <person name="Farina A."/>
            <person name="Faro S."/>
            <person name="Ferreira P."/>
            <person name="Fischer H."/>
            <person name="Fitzgerald M."/>
            <person name="Foley K."/>
            <person name="Gage D."/>
            <person name="Galagan J."/>
            <person name="Gearin G."/>
            <person name="Gnerre S."/>
            <person name="Gnirke A."/>
            <person name="Goyette A."/>
            <person name="Graham J."/>
            <person name="Grandbois E."/>
            <person name="Gyaltsen K."/>
            <person name="Hafez N."/>
            <person name="Hagopian D."/>
            <person name="Hagos B."/>
            <person name="Hall J."/>
            <person name="Hatcher B."/>
            <person name="Heller A."/>
            <person name="Higgins H."/>
            <person name="Honan T."/>
            <person name="Horn A."/>
            <person name="Houde N."/>
            <person name="Hughes L."/>
            <person name="Hulme W."/>
            <person name="Husby E."/>
            <person name="Iliev I."/>
            <person name="Jaffe D."/>
            <person name="Jones C."/>
            <person name="Kamal M."/>
            <person name="Kamat A."/>
            <person name="Kamvysselis M."/>
            <person name="Karlsson E."/>
            <person name="Kells C."/>
            <person name="Kieu A."/>
            <person name="Kisner P."/>
            <person name="Kodira C."/>
            <person name="Kulbokas E."/>
            <person name="Labutti K."/>
            <person name="Lama D."/>
            <person name="Landers T."/>
            <person name="Leger J."/>
            <person name="Levine S."/>
            <person name="Lewis D."/>
            <person name="Lewis T."/>
            <person name="Lindblad-toh K."/>
            <person name="Liu X."/>
            <person name="Lokyitsang T."/>
            <person name="Lokyitsang Y."/>
            <person name="Lucien O."/>
            <person name="Lui A."/>
            <person name="Ma L.J."/>
            <person name="Mabbitt R."/>
            <person name="Macdonald J."/>
            <person name="Maclean C."/>
            <person name="Major J."/>
            <person name="Manning J."/>
            <person name="Marabella R."/>
            <person name="Maru K."/>
            <person name="Matthews C."/>
            <person name="Mauceli E."/>
            <person name="Mccarthy M."/>
            <person name="Mcdonough S."/>
            <person name="Mcghee T."/>
            <person name="Meldrim J."/>
            <person name="Meneus L."/>
            <person name="Mesirov J."/>
            <person name="Mihalev A."/>
            <person name="Mihova T."/>
            <person name="Mikkelsen T."/>
            <person name="Mlenga V."/>
            <person name="Moru K."/>
            <person name="Mozes J."/>
            <person name="Mulrain L."/>
            <person name="Munson G."/>
            <person name="Naylor J."/>
            <person name="Newes C."/>
            <person name="Nguyen C."/>
            <person name="Nguyen N."/>
            <person name="Nguyen T."/>
            <person name="Nicol R."/>
            <person name="Nielsen C."/>
            <person name="Nizzari M."/>
            <person name="Norbu C."/>
            <person name="Norbu N."/>
            <person name="O'donnell P."/>
            <person name="Okoawo O."/>
            <person name="O'leary S."/>
            <person name="Omotosho B."/>
            <person name="O'neill K."/>
            <person name="Osman S."/>
            <person name="Parker S."/>
            <person name="Perrin D."/>
            <person name="Phunkhang P."/>
            <person name="Piqani B."/>
            <person name="Purcell S."/>
            <person name="Rachupka T."/>
            <person name="Ramasamy U."/>
            <person name="Rameau R."/>
            <person name="Ray V."/>
            <person name="Raymond C."/>
            <person name="Retta R."/>
            <person name="Richardson S."/>
            <person name="Rise C."/>
            <person name="Rodriguez J."/>
            <person name="Rogers J."/>
            <person name="Rogov P."/>
            <person name="Rutman M."/>
            <person name="Schupbach R."/>
            <person name="Seaman C."/>
            <person name="Settipalli S."/>
            <person name="Sharpe T."/>
            <person name="Sheridan J."/>
            <person name="Sherpa N."/>
            <person name="Shi J."/>
            <person name="Smirnov S."/>
            <person name="Smith C."/>
            <person name="Sougnez C."/>
            <person name="Spencer B."/>
            <person name="Stalker J."/>
            <person name="Stange-thomann N."/>
            <person name="Stavropoulos S."/>
            <person name="Stetson K."/>
            <person name="Stone C."/>
            <person name="Stone S."/>
            <person name="Stubbs M."/>
            <person name="Talamas J."/>
            <person name="Tchuinga P."/>
            <person name="Tenzing P."/>
            <person name="Tesfaye S."/>
            <person name="Theodore J."/>
            <person name="Thoulutsang Y."/>
            <person name="Topham K."/>
            <person name="Towey S."/>
            <person name="Tsamla T."/>
            <person name="Tsomo N."/>
            <person name="Vallee D."/>
            <person name="Vassiliev H."/>
            <person name="Venkataraman V."/>
            <person name="Vinson J."/>
            <person name="Vo A."/>
            <person name="Wade C."/>
            <person name="Wang S."/>
            <person name="Wangchuk T."/>
            <person name="Wangdi T."/>
            <person name="Whittaker C."/>
            <person name="Wilkinson J."/>
            <person name="Wu Y."/>
            <person name="Wyman D."/>
            <person name="Yadav S."/>
            <person name="Yang S."/>
            <person name="Yang X."/>
            <person name="Yeager S."/>
            <person name="Yee E."/>
            <person name="Young G."/>
            <person name="Zainoun J."/>
            <person name="Zembeck L."/>
            <person name="Zimmer A."/>
            <person name="Zody M."/>
            <person name="Lander E."/>
        </authorList>
    </citation>
    <scope>NUCLEOTIDE SEQUENCE [LARGE SCALE GENOMIC DNA]</scope>
</reference>
<dbReference type="Proteomes" id="UP000007875">
    <property type="component" value="Unassembled WGS sequence"/>
</dbReference>
<evidence type="ECO:0000256" key="5">
    <source>
        <dbReference type="ARBA" id="ARBA00022771"/>
    </source>
</evidence>
<evidence type="ECO:0000256" key="3">
    <source>
        <dbReference type="ARBA" id="ARBA00022723"/>
    </source>
</evidence>
<comment type="subcellular location">
    <subcellularLocation>
        <location evidence="2">Nucleus</location>
    </subcellularLocation>
</comment>
<dbReference type="AlphaFoldDB" id="H2ZG47"/>
<keyword evidence="7" id="KW-0805">Transcription regulation</keyword>
<dbReference type="PANTHER" id="PTHR24394:SF48">
    <property type="entry name" value="ZINC FINGER PROTEIN 771"/>
    <property type="match status" value="1"/>
</dbReference>
<keyword evidence="8" id="KW-0238">DNA-binding</keyword>
<evidence type="ECO:0000256" key="4">
    <source>
        <dbReference type="ARBA" id="ARBA00022737"/>
    </source>
</evidence>
<keyword evidence="3" id="KW-0479">Metal-binding</keyword>
<dbReference type="InParanoid" id="H2ZG47"/>
<dbReference type="SUPFAM" id="SSF57667">
    <property type="entry name" value="beta-beta-alpha zinc fingers"/>
    <property type="match status" value="3"/>
</dbReference>
<dbReference type="eggNOG" id="KOG1721">
    <property type="taxonomic scope" value="Eukaryota"/>
</dbReference>
<dbReference type="FunFam" id="3.30.160.60:FF:002343">
    <property type="entry name" value="Zinc finger protein 33A"/>
    <property type="match status" value="1"/>
</dbReference>
<evidence type="ECO:0000256" key="2">
    <source>
        <dbReference type="ARBA" id="ARBA00004123"/>
    </source>
</evidence>
<keyword evidence="5 11" id="KW-0863">Zinc-finger</keyword>
<reference evidence="13" key="3">
    <citation type="submission" date="2025-09" db="UniProtKB">
        <authorList>
            <consortium name="Ensembl"/>
        </authorList>
    </citation>
    <scope>IDENTIFICATION</scope>
</reference>
<reference evidence="13" key="2">
    <citation type="submission" date="2025-08" db="UniProtKB">
        <authorList>
            <consortium name="Ensembl"/>
        </authorList>
    </citation>
    <scope>IDENTIFICATION</scope>
</reference>
<organism evidence="13 14">
    <name type="scientific">Ciona savignyi</name>
    <name type="common">Pacific transparent sea squirt</name>
    <dbReference type="NCBI Taxonomy" id="51511"/>
    <lineage>
        <taxon>Eukaryota</taxon>
        <taxon>Metazoa</taxon>
        <taxon>Chordata</taxon>
        <taxon>Tunicata</taxon>
        <taxon>Ascidiacea</taxon>
        <taxon>Phlebobranchia</taxon>
        <taxon>Cionidae</taxon>
        <taxon>Ciona</taxon>
    </lineage>
</organism>
<dbReference type="Pfam" id="PF00096">
    <property type="entry name" value="zf-C2H2"/>
    <property type="match status" value="5"/>
</dbReference>
<dbReference type="InterPro" id="IPR036236">
    <property type="entry name" value="Znf_C2H2_sf"/>
</dbReference>
<dbReference type="PANTHER" id="PTHR24394">
    <property type="entry name" value="ZINC FINGER PROTEIN"/>
    <property type="match status" value="1"/>
</dbReference>
<dbReference type="Gene3D" id="3.30.160.60">
    <property type="entry name" value="Classic Zinc Finger"/>
    <property type="match status" value="5"/>
</dbReference>
<evidence type="ECO:0000256" key="6">
    <source>
        <dbReference type="ARBA" id="ARBA00022833"/>
    </source>
</evidence>
<dbReference type="OMA" id="THCEMIE"/>
<dbReference type="GO" id="GO:0005634">
    <property type="term" value="C:nucleus"/>
    <property type="evidence" value="ECO:0007669"/>
    <property type="project" value="UniProtKB-SubCell"/>
</dbReference>
<dbReference type="GO" id="GO:0003677">
    <property type="term" value="F:DNA binding"/>
    <property type="evidence" value="ECO:0007669"/>
    <property type="project" value="UniProtKB-KW"/>
</dbReference>
<feature type="domain" description="C2H2-type" evidence="12">
    <location>
        <begin position="99"/>
        <end position="126"/>
    </location>
</feature>
<keyword evidence="10" id="KW-0539">Nucleus</keyword>
<evidence type="ECO:0000259" key="12">
    <source>
        <dbReference type="PROSITE" id="PS50157"/>
    </source>
</evidence>
<evidence type="ECO:0000256" key="1">
    <source>
        <dbReference type="ARBA" id="ARBA00003767"/>
    </source>
</evidence>
<comment type="function">
    <text evidence="1">May be involved in transcriptional regulation.</text>
</comment>
<dbReference type="HOGENOM" id="CLU_1038109_0_0_1"/>
<evidence type="ECO:0000313" key="14">
    <source>
        <dbReference type="Proteomes" id="UP000007875"/>
    </source>
</evidence>
<dbReference type="InterPro" id="IPR013087">
    <property type="entry name" value="Znf_C2H2_type"/>
</dbReference>
<feature type="domain" description="C2H2-type" evidence="12">
    <location>
        <begin position="127"/>
        <end position="155"/>
    </location>
</feature>
<accession>H2ZG47</accession>
<dbReference type="FunFam" id="3.30.160.60:FF:001111">
    <property type="entry name" value="Zinc finger protein 92 homolog"/>
    <property type="match status" value="1"/>
</dbReference>
<dbReference type="FunFam" id="3.30.160.60:FF:000688">
    <property type="entry name" value="zinc finger protein 197 isoform X1"/>
    <property type="match status" value="1"/>
</dbReference>
<keyword evidence="14" id="KW-1185">Reference proteome</keyword>
<protein>
    <recommendedName>
        <fullName evidence="12">C2H2-type domain-containing protein</fullName>
    </recommendedName>
</protein>
<dbReference type="GeneTree" id="ENSGT01150000286939"/>
<dbReference type="SMART" id="SM00355">
    <property type="entry name" value="ZnF_C2H2"/>
    <property type="match status" value="5"/>
</dbReference>
<feature type="domain" description="C2H2-type" evidence="12">
    <location>
        <begin position="14"/>
        <end position="41"/>
    </location>
</feature>
<dbReference type="STRING" id="51511.ENSCSAVP00000016563"/>
<keyword evidence="4" id="KW-0677">Repeat</keyword>